<gene>
    <name evidence="1" type="ORF">F1599_19460</name>
</gene>
<proteinExistence type="predicted"/>
<keyword evidence="2" id="KW-1185">Reference proteome</keyword>
<protein>
    <submittedName>
        <fullName evidence="1">DUF2793 domain-containing protein</fullName>
    </submittedName>
</protein>
<dbReference type="InterPro" id="IPR021251">
    <property type="entry name" value="DUF2793"/>
</dbReference>
<dbReference type="AlphaFoldDB" id="A0A5M8A599"/>
<organism evidence="1 2">
    <name type="scientific">Cupriavidus cauae</name>
    <dbReference type="NCBI Taxonomy" id="2608999"/>
    <lineage>
        <taxon>Bacteria</taxon>
        <taxon>Pseudomonadati</taxon>
        <taxon>Pseudomonadota</taxon>
        <taxon>Betaproteobacteria</taxon>
        <taxon>Burkholderiales</taxon>
        <taxon>Burkholderiaceae</taxon>
        <taxon>Cupriavidus</taxon>
    </lineage>
</organism>
<evidence type="ECO:0000313" key="1">
    <source>
        <dbReference type="EMBL" id="KAA6118897.1"/>
    </source>
</evidence>
<dbReference type="Proteomes" id="UP000324324">
    <property type="component" value="Unassembled WGS sequence"/>
</dbReference>
<accession>A0A5M8A599</accession>
<name>A0A5M8A599_9BURK</name>
<dbReference type="RefSeq" id="WP_150084172.1">
    <property type="nucleotide sequence ID" value="NZ_VWRN01000053.1"/>
</dbReference>
<dbReference type="EMBL" id="VWRN01000053">
    <property type="protein sequence ID" value="KAA6118897.1"/>
    <property type="molecule type" value="Genomic_DNA"/>
</dbReference>
<sequence length="117" mass="12491">MAALIGPNLGMNYGWSARESGWNTGMDANLKLLDAVLQLSVKSRTLASPSTAPANGERYIVASSPTGAWAGKAGQIAVRLEGAWFFYVPKIGWTCFIEDEDVLAVYKPTGWSAGLPI</sequence>
<reference evidence="1 2" key="1">
    <citation type="submission" date="2019-09" db="EMBL/GenBank/DDBJ databases">
        <title>Isolation of a novel species in the genus Cupriavidus from patients with sepsis using whole genome sequencing.</title>
        <authorList>
            <person name="Kweon O.J."/>
            <person name="Lee M.-K."/>
        </authorList>
    </citation>
    <scope>NUCLEOTIDE SEQUENCE [LARGE SCALE GENOMIC DNA]</scope>
    <source>
        <strain evidence="1 2">MKL-01</strain>
    </source>
</reference>
<comment type="caution">
    <text evidence="1">The sequence shown here is derived from an EMBL/GenBank/DDBJ whole genome shotgun (WGS) entry which is preliminary data.</text>
</comment>
<evidence type="ECO:0000313" key="2">
    <source>
        <dbReference type="Proteomes" id="UP000324324"/>
    </source>
</evidence>
<dbReference type="Pfam" id="PF10983">
    <property type="entry name" value="DUF2793"/>
    <property type="match status" value="1"/>
</dbReference>